<evidence type="ECO:0000256" key="1">
    <source>
        <dbReference type="ARBA" id="ARBA00022723"/>
    </source>
</evidence>
<dbReference type="Pfam" id="PF00098">
    <property type="entry name" value="zf-CCHC"/>
    <property type="match status" value="2"/>
</dbReference>
<evidence type="ECO:0000256" key="5">
    <source>
        <dbReference type="PROSITE-ProRule" id="PRU00047"/>
    </source>
</evidence>
<dbReference type="PANTHER" id="PTHR46242">
    <property type="entry name" value="ZINC FINGER CCHC DOMAIN-CONTAINING PROTEIN 9 ZCCHC9"/>
    <property type="match status" value="1"/>
</dbReference>
<feature type="compositionally biased region" description="Basic residues" evidence="6">
    <location>
        <begin position="24"/>
        <end position="40"/>
    </location>
</feature>
<keyword evidence="8" id="KW-1185">Reference proteome</keyword>
<reference evidence="8" key="1">
    <citation type="journal article" date="2020" name="Nat. Ecol. Evol.">
        <title>Deeply conserved synteny resolves early events in vertebrate evolution.</title>
        <authorList>
            <person name="Simakov O."/>
            <person name="Marletaz F."/>
            <person name="Yue J.X."/>
            <person name="O'Connell B."/>
            <person name="Jenkins J."/>
            <person name="Brandt A."/>
            <person name="Calef R."/>
            <person name="Tung C.H."/>
            <person name="Huang T.K."/>
            <person name="Schmutz J."/>
            <person name="Satoh N."/>
            <person name="Yu J.K."/>
            <person name="Putnam N.H."/>
            <person name="Green R.E."/>
            <person name="Rokhsar D.S."/>
        </authorList>
    </citation>
    <scope>NUCLEOTIDE SEQUENCE [LARGE SCALE GENOMIC DNA]</scope>
    <source>
        <strain evidence="8">S238N-H82</strain>
    </source>
</reference>
<accession>A0A9J7K8I7</accession>
<keyword evidence="2" id="KW-0677">Repeat</keyword>
<dbReference type="PROSITE" id="PS50158">
    <property type="entry name" value="ZF_CCHC"/>
    <property type="match status" value="2"/>
</dbReference>
<dbReference type="AlphaFoldDB" id="A0A9J7K8I7"/>
<dbReference type="PANTHER" id="PTHR46242:SF1">
    <property type="entry name" value="ZINC FINGER CCHC DOMAIN-CONTAINING PROTEIN 9"/>
    <property type="match status" value="1"/>
</dbReference>
<feature type="region of interest" description="Disordered" evidence="6">
    <location>
        <begin position="1"/>
        <end position="68"/>
    </location>
</feature>
<evidence type="ECO:0000313" key="8">
    <source>
        <dbReference type="Proteomes" id="UP000001554"/>
    </source>
</evidence>
<evidence type="ECO:0000259" key="7">
    <source>
        <dbReference type="PROSITE" id="PS50158"/>
    </source>
</evidence>
<evidence type="ECO:0000256" key="4">
    <source>
        <dbReference type="ARBA" id="ARBA00022833"/>
    </source>
</evidence>
<evidence type="ECO:0000313" key="9">
    <source>
        <dbReference type="RefSeq" id="XP_035661056.1"/>
    </source>
</evidence>
<keyword evidence="1" id="KW-0479">Metal-binding</keyword>
<dbReference type="GO" id="GO:0008270">
    <property type="term" value="F:zinc ion binding"/>
    <property type="evidence" value="ECO:0007669"/>
    <property type="project" value="UniProtKB-KW"/>
</dbReference>
<proteinExistence type="predicted"/>
<sequence length="263" mass="29048">MTRFARGGSGNRKRPEEATPWTKLKPRLTGKSSGKKRHGKSPASSTSHSDGGHRSKHPGNNESELMEKELEEALVRTKRSEQRRLKRIKKKTLSKVCYHCRQPGHGMSECPQMTSDVEQGTGICFRCGSTEHKSARCTTRNIPEQTGKYEHKSARCTTRNIPEQTGKRDLPFAKCFTCGETGHLARSCPDNPRGLYPNGGGCKHCGSVEHHQWQCPSNKASGGSEVIQVSTMDSHTSADLDVIPRSKVKGQPSARKGPKIVKF</sequence>
<dbReference type="SUPFAM" id="SSF57756">
    <property type="entry name" value="Retrovirus zinc finger-like domains"/>
    <property type="match status" value="2"/>
</dbReference>
<dbReference type="FunFam" id="4.10.60.10:FF:000091">
    <property type="entry name" value="Zinc finger CCHC-type-containing 9"/>
    <property type="match status" value="1"/>
</dbReference>
<dbReference type="Gene3D" id="4.10.60.10">
    <property type="entry name" value="Zinc finger, CCHC-type"/>
    <property type="match status" value="2"/>
</dbReference>
<dbReference type="RefSeq" id="XP_035661056.1">
    <property type="nucleotide sequence ID" value="XM_035805163.1"/>
</dbReference>
<feature type="domain" description="CCHC-type" evidence="7">
    <location>
        <begin position="97"/>
        <end position="112"/>
    </location>
</feature>
<dbReference type="Proteomes" id="UP000001554">
    <property type="component" value="Chromosome 2"/>
</dbReference>
<keyword evidence="4" id="KW-0862">Zinc</keyword>
<dbReference type="InterPro" id="IPR001878">
    <property type="entry name" value="Znf_CCHC"/>
</dbReference>
<dbReference type="GO" id="GO:0003676">
    <property type="term" value="F:nucleic acid binding"/>
    <property type="evidence" value="ECO:0007669"/>
    <property type="project" value="InterPro"/>
</dbReference>
<gene>
    <name evidence="9" type="primary">LOC118405605</name>
</gene>
<name>A0A9J7K8I7_BRAFL</name>
<organism evidence="8 9">
    <name type="scientific">Branchiostoma floridae</name>
    <name type="common">Florida lancelet</name>
    <name type="synonym">Amphioxus</name>
    <dbReference type="NCBI Taxonomy" id="7739"/>
    <lineage>
        <taxon>Eukaryota</taxon>
        <taxon>Metazoa</taxon>
        <taxon>Chordata</taxon>
        <taxon>Cephalochordata</taxon>
        <taxon>Leptocardii</taxon>
        <taxon>Amphioxiformes</taxon>
        <taxon>Branchiostomatidae</taxon>
        <taxon>Branchiostoma</taxon>
    </lineage>
</organism>
<evidence type="ECO:0000256" key="3">
    <source>
        <dbReference type="ARBA" id="ARBA00022771"/>
    </source>
</evidence>
<reference evidence="9" key="2">
    <citation type="submission" date="2025-08" db="UniProtKB">
        <authorList>
            <consortium name="RefSeq"/>
        </authorList>
    </citation>
    <scope>IDENTIFICATION</scope>
    <source>
        <strain evidence="9">S238N-H82</strain>
        <tissue evidence="9">Testes</tissue>
    </source>
</reference>
<dbReference type="SMART" id="SM00343">
    <property type="entry name" value="ZnF_C2HC"/>
    <property type="match status" value="4"/>
</dbReference>
<dbReference type="InterPro" id="IPR042246">
    <property type="entry name" value="ZCCHC9"/>
</dbReference>
<dbReference type="InterPro" id="IPR036875">
    <property type="entry name" value="Znf_CCHC_sf"/>
</dbReference>
<keyword evidence="3 5" id="KW-0863">Zinc-finger</keyword>
<feature type="domain" description="CCHC-type" evidence="7">
    <location>
        <begin position="174"/>
        <end position="190"/>
    </location>
</feature>
<dbReference type="GeneID" id="118405605"/>
<evidence type="ECO:0000256" key="2">
    <source>
        <dbReference type="ARBA" id="ARBA00022737"/>
    </source>
</evidence>
<evidence type="ECO:0000256" key="6">
    <source>
        <dbReference type="SAM" id="MobiDB-lite"/>
    </source>
</evidence>
<protein>
    <submittedName>
        <fullName evidence="9">Zinc finger CCHC domain-containing protein 9-like isoform X2</fullName>
    </submittedName>
</protein>